<sequence>MMPYAKRLNQKYFPSAAKTSASAGKKQKKEEHPWDKFMALWRLVTYSKTPRLYEEQYTNLKAFLATRPAALAYLEKWIIPFKEQFVVPWACQYPHLRNLNTSRVESGHAYLKTFITNSTGDILSVFNSLLLAVDAQINQIHESIGKDTIKTLISVPKPFIAILGKISTFAIKQSIEQFDLLKNLNPTEPCSETLTKGIGIPCAHKIAETLESGRMIMPEDFHLQWHLRYNPEVGKKDALETSTSMREIKKLTAALGNEPPRRLATLFEQIHQPASGTHTVVPIQAPAIKQKPKGRPRNKKQAKKSTKRDPSAFEIVEAELKKQQSQKKRVAKPQKQPKRRSKRVKQNNDENEDVDDDNDEDSPEDESEENDSDTYQAKYIEASTDSELTDDEEKAPESKVNIEKAPESKANIEKAPESKVNIKKAPESEANIENAPESKANTSDVLIKPNKAIYLNQIPEHLRMYIEDVFNPIGDGNCGFHCISKALGYDGKDGWLQVREEMINEIANHKNVYSKLQGGEAEINRILEALKVTGPATKAMVPAEKWLNKLEHGQIIANTYTHPVIFLSSLTSSSFLPLCLGPQNTGESEPIYLLHVNGNHWVMPTIEGINGVKPIPPPMLAKRFSSKSAKTWVTFLKQGLDLYQQGLHC</sequence>
<name>A0A180GF11_PUCT1</name>
<organism evidence="2">
    <name type="scientific">Puccinia triticina (isolate 1-1 / race 1 (BBBD))</name>
    <name type="common">Brown leaf rust fungus</name>
    <dbReference type="NCBI Taxonomy" id="630390"/>
    <lineage>
        <taxon>Eukaryota</taxon>
        <taxon>Fungi</taxon>
        <taxon>Dikarya</taxon>
        <taxon>Basidiomycota</taxon>
        <taxon>Pucciniomycotina</taxon>
        <taxon>Pucciniomycetes</taxon>
        <taxon>Pucciniales</taxon>
        <taxon>Pucciniaceae</taxon>
        <taxon>Puccinia</taxon>
    </lineage>
</organism>
<keyword evidence="4" id="KW-1185">Reference proteome</keyword>
<dbReference type="AlphaFoldDB" id="A0A180GF11"/>
<dbReference type="PANTHER" id="PTHR31569:SF4">
    <property type="entry name" value="SWIM-TYPE DOMAIN-CONTAINING PROTEIN"/>
    <property type="match status" value="1"/>
</dbReference>
<proteinExistence type="predicted"/>
<reference evidence="3 4" key="3">
    <citation type="journal article" date="2017" name="G3 (Bethesda)">
        <title>Comparative analysis highlights variable genome content of wheat rusts and divergence of the mating loci.</title>
        <authorList>
            <person name="Cuomo C.A."/>
            <person name="Bakkeren G."/>
            <person name="Khalil H.B."/>
            <person name="Panwar V."/>
            <person name="Joly D."/>
            <person name="Linning R."/>
            <person name="Sakthikumar S."/>
            <person name="Song X."/>
            <person name="Adiconis X."/>
            <person name="Fan L."/>
            <person name="Goldberg J.M."/>
            <person name="Levin J.Z."/>
            <person name="Young S."/>
            <person name="Zeng Q."/>
            <person name="Anikster Y."/>
            <person name="Bruce M."/>
            <person name="Wang M."/>
            <person name="Yin C."/>
            <person name="McCallum B."/>
            <person name="Szabo L.J."/>
            <person name="Hulbert S."/>
            <person name="Chen X."/>
            <person name="Fellers J.P."/>
        </authorList>
    </citation>
    <scope>NUCLEOTIDE SEQUENCE</scope>
    <source>
        <strain evidence="4">Isolate 1-1 / race 1 (BBBD)</strain>
        <strain evidence="3">isolate 1-1 / race 1 (BBBD)</strain>
    </source>
</reference>
<feature type="compositionally biased region" description="Basic and acidic residues" evidence="1">
    <location>
        <begin position="395"/>
        <end position="417"/>
    </location>
</feature>
<gene>
    <name evidence="2" type="ORF">PTTG_28027</name>
</gene>
<protein>
    <recommendedName>
        <fullName evidence="5">OTU domain-containing protein</fullName>
    </recommendedName>
</protein>
<dbReference type="PANTHER" id="PTHR31569">
    <property type="entry name" value="SWIM-TYPE DOMAIN-CONTAINING PROTEIN"/>
    <property type="match status" value="1"/>
</dbReference>
<reference evidence="2" key="2">
    <citation type="submission" date="2016-05" db="EMBL/GenBank/DDBJ databases">
        <title>Comparative analysis highlights variable genome content of wheat rusts and divergence of the mating loci.</title>
        <authorList>
            <person name="Cuomo C.A."/>
            <person name="Bakkeren G."/>
            <person name="Szabo L."/>
            <person name="Khalil H."/>
            <person name="Joly D."/>
            <person name="Goldberg J."/>
            <person name="Young S."/>
            <person name="Zeng Q."/>
            <person name="Fellers J."/>
        </authorList>
    </citation>
    <scope>NUCLEOTIDE SEQUENCE [LARGE SCALE GENOMIC DNA]</scope>
    <source>
        <strain evidence="2">1-1 BBBD Race 1</strain>
    </source>
</reference>
<evidence type="ECO:0000313" key="4">
    <source>
        <dbReference type="Proteomes" id="UP000005240"/>
    </source>
</evidence>
<reference evidence="2" key="1">
    <citation type="submission" date="2009-11" db="EMBL/GenBank/DDBJ databases">
        <authorList>
            <consortium name="The Broad Institute Genome Sequencing Platform"/>
            <person name="Ward D."/>
            <person name="Feldgarden M."/>
            <person name="Earl A."/>
            <person name="Young S.K."/>
            <person name="Zeng Q."/>
            <person name="Koehrsen M."/>
            <person name="Alvarado L."/>
            <person name="Berlin A."/>
            <person name="Bochicchio J."/>
            <person name="Borenstein D."/>
            <person name="Chapman S.B."/>
            <person name="Chen Z."/>
            <person name="Engels R."/>
            <person name="Freedman E."/>
            <person name="Gellesch M."/>
            <person name="Goldberg J."/>
            <person name="Griggs A."/>
            <person name="Gujja S."/>
            <person name="Heilman E."/>
            <person name="Heiman D."/>
            <person name="Hepburn T."/>
            <person name="Howarth C."/>
            <person name="Jen D."/>
            <person name="Larson L."/>
            <person name="Lewis B."/>
            <person name="Mehta T."/>
            <person name="Park D."/>
            <person name="Pearson M."/>
            <person name="Roberts A."/>
            <person name="Saif S."/>
            <person name="Shea T."/>
            <person name="Shenoy N."/>
            <person name="Sisk P."/>
            <person name="Stolte C."/>
            <person name="Sykes S."/>
            <person name="Thomson T."/>
            <person name="Walk T."/>
            <person name="White J."/>
            <person name="Yandava C."/>
            <person name="Izard J."/>
            <person name="Baranova O.V."/>
            <person name="Blanton J.M."/>
            <person name="Tanner A.C."/>
            <person name="Dewhirst F.E."/>
            <person name="Haas B."/>
            <person name="Nusbaum C."/>
            <person name="Birren B."/>
        </authorList>
    </citation>
    <scope>NUCLEOTIDE SEQUENCE [LARGE SCALE GENOMIC DNA]</scope>
    <source>
        <strain evidence="2">1-1 BBBD Race 1</strain>
    </source>
</reference>
<feature type="compositionally biased region" description="Acidic residues" evidence="1">
    <location>
        <begin position="349"/>
        <end position="372"/>
    </location>
</feature>
<evidence type="ECO:0000313" key="2">
    <source>
        <dbReference type="EMBL" id="OAV91307.1"/>
    </source>
</evidence>
<dbReference type="Proteomes" id="UP000005240">
    <property type="component" value="Unassembled WGS sequence"/>
</dbReference>
<feature type="compositionally biased region" description="Basic residues" evidence="1">
    <location>
        <begin position="324"/>
        <end position="345"/>
    </location>
</feature>
<dbReference type="OrthoDB" id="2503766at2759"/>
<evidence type="ECO:0000256" key="1">
    <source>
        <dbReference type="SAM" id="MobiDB-lite"/>
    </source>
</evidence>
<dbReference type="EnsemblFungi" id="PTTG_28027-t43_1">
    <property type="protein sequence ID" value="PTTG_28027-t43_1-p1"/>
    <property type="gene ID" value="PTTG_28027"/>
</dbReference>
<dbReference type="Gene3D" id="3.90.70.80">
    <property type="match status" value="1"/>
</dbReference>
<dbReference type="STRING" id="630390.A0A180GF11"/>
<dbReference type="CDD" id="cd22744">
    <property type="entry name" value="OTU"/>
    <property type="match status" value="1"/>
</dbReference>
<dbReference type="EMBL" id="ADAS02000083">
    <property type="protein sequence ID" value="OAV91307.1"/>
    <property type="molecule type" value="Genomic_DNA"/>
</dbReference>
<evidence type="ECO:0000313" key="3">
    <source>
        <dbReference type="EnsemblFungi" id="PTTG_28027-t43_1-p1"/>
    </source>
</evidence>
<dbReference type="InterPro" id="IPR052579">
    <property type="entry name" value="Zinc_finger_SWIM"/>
</dbReference>
<reference evidence="3" key="4">
    <citation type="submission" date="2025-05" db="UniProtKB">
        <authorList>
            <consortium name="EnsemblFungi"/>
        </authorList>
    </citation>
    <scope>IDENTIFICATION</scope>
    <source>
        <strain evidence="3">isolate 1-1 / race 1 (BBBD)</strain>
    </source>
</reference>
<dbReference type="VEuPathDB" id="FungiDB:PTTG_28027"/>
<feature type="compositionally biased region" description="Basic residues" evidence="1">
    <location>
        <begin position="290"/>
        <end position="306"/>
    </location>
</feature>
<evidence type="ECO:0008006" key="5">
    <source>
        <dbReference type="Google" id="ProtNLM"/>
    </source>
</evidence>
<accession>A0A180GF11</accession>
<feature type="region of interest" description="Disordered" evidence="1">
    <location>
        <begin position="275"/>
        <end position="439"/>
    </location>
</feature>